<keyword evidence="1" id="KW-1133">Transmembrane helix</keyword>
<dbReference type="PANTHER" id="PTHR32063:SF21">
    <property type="entry name" value="MULTIDRUG RESISTANCE PROTEIN MDTB"/>
    <property type="match status" value="1"/>
</dbReference>
<dbReference type="Gene3D" id="3.30.70.1320">
    <property type="entry name" value="Multidrug efflux transporter AcrB pore domain like"/>
    <property type="match status" value="1"/>
</dbReference>
<feature type="transmembrane region" description="Helical" evidence="1">
    <location>
        <begin position="434"/>
        <end position="454"/>
    </location>
</feature>
<dbReference type="InterPro" id="IPR027463">
    <property type="entry name" value="AcrB_DN_DC_subdom"/>
</dbReference>
<protein>
    <submittedName>
        <fullName evidence="2">Efflux RND transporter permease subunit</fullName>
    </submittedName>
</protein>
<feature type="transmembrane region" description="Helical" evidence="1">
    <location>
        <begin position="337"/>
        <end position="356"/>
    </location>
</feature>
<dbReference type="Gene3D" id="3.30.70.1440">
    <property type="entry name" value="Multidrug efflux transporter AcrB pore domain"/>
    <property type="match status" value="1"/>
</dbReference>
<dbReference type="PANTHER" id="PTHR32063">
    <property type="match status" value="1"/>
</dbReference>
<feature type="transmembrane region" description="Helical" evidence="1">
    <location>
        <begin position="363"/>
        <end position="384"/>
    </location>
</feature>
<sequence length="1032" mass="111392">MRSFNVSAIFIRRPIATSLLMLGILFLGAISYTQLPIAGVPQVDIPTIGIDASLPGASAETMATSVTAPLERALSVMPGVTEMTSTSSLGSSSIDVQFDLSRSVDGAALDVQSAINAAAGDLPKDLPHPPTFEKANPADALLMSIAVYSDLIPIDKVDDYVENYLAPEIARIHGVGVVDYHGQQKPAVRVRINPAAIASLGLSLEDIRAAISTATSNAPKGTLNGAHQAITLDASDQIVDAASYANLIVAYRNGAPVRLRDIASVVPSVEDIRQGAWFKGHQAVMVDVHKQIGFNINQTVDAIKTQLPRLTRDLPASVHLEVLGDRTQTIRASVTDLQFTLFLSVILVVAVVYAFLRDLRATLIPAITIPLSLLGTIAAMNVLGYSLDNVSLMALTVVIGFVVDDAIVMLENILRHIENDETPTDAALKGAKEIAFTIMSMTLSLVAVFIPLLFMGGLVGRLFREFSVTAGVAILISGAISLTLTPMLCARFLNRQTAHGRGRFHHAAEAFFDRLQRVYAKGLQRALAHPKLMLLLAVATMAGSVFMYVIIPKGFFPQQDNGLIAGVTEASQDISYPAMVERMHALAAVVERDPAIEHVYYWVEGDPSINIGRLLIDLKPFGERSVSVYDVISRLRPQVAQVPGISLSLQARQDLQIGARVSKSQFQYTLRDVDLDELRQWAPIMLKALREVPVIQDVEADLEPVAPQLKAVFDRDTMSRLGITPQMVDDTLNDAFGQRQVASYYTQLNAYRVVLEVDPQYQLDENALRQLYLTGNDAKQVPLSSFIHLEHASAPLTVNHDGQFPAVTLSFNLAPGHSLSEAVEAIDAKGTALGKPPGLTATFQGSAQAFKASLADQPLLIAAAILAIYIILGMLYESYVHPVTILSTLPSAGIGALGALMLLHYEFSLIALIGVILLIGIVKKNGIMMVDFAIAAETERGLAPEQAIYEASLLRFRPIMMTTMAALLGALPLAFGSGAGAELRRPLGIAIVGGLLVSQILTLYTTPVIYLFLDRIRVRWMLHKERLSNANA</sequence>
<dbReference type="PRINTS" id="PR00702">
    <property type="entry name" value="ACRIFLAVINRP"/>
</dbReference>
<dbReference type="Proteomes" id="UP001620405">
    <property type="component" value="Unassembled WGS sequence"/>
</dbReference>
<feature type="transmembrane region" description="Helical" evidence="1">
    <location>
        <begin position="466"/>
        <end position="493"/>
    </location>
</feature>
<comment type="caution">
    <text evidence="2">The sequence shown here is derived from an EMBL/GenBank/DDBJ whole genome shotgun (WGS) entry which is preliminary data.</text>
</comment>
<proteinExistence type="predicted"/>
<dbReference type="RefSeq" id="WP_284396410.1">
    <property type="nucleotide sequence ID" value="NZ_BSNQ01000003.1"/>
</dbReference>
<dbReference type="Pfam" id="PF00873">
    <property type="entry name" value="ACR_tran"/>
    <property type="match status" value="1"/>
</dbReference>
<accession>A0ABW8J146</accession>
<evidence type="ECO:0000313" key="3">
    <source>
        <dbReference type="Proteomes" id="UP001620405"/>
    </source>
</evidence>
<dbReference type="Gene3D" id="3.30.2090.10">
    <property type="entry name" value="Multidrug efflux transporter AcrB TolC docking domain, DN and DC subdomains"/>
    <property type="match status" value="2"/>
</dbReference>
<evidence type="ECO:0000313" key="2">
    <source>
        <dbReference type="EMBL" id="MFK2874831.1"/>
    </source>
</evidence>
<evidence type="ECO:0000256" key="1">
    <source>
        <dbReference type="SAM" id="Phobius"/>
    </source>
</evidence>
<feature type="transmembrane region" description="Helical" evidence="1">
    <location>
        <begin position="987"/>
        <end position="1013"/>
    </location>
</feature>
<dbReference type="SUPFAM" id="SSF82866">
    <property type="entry name" value="Multidrug efflux transporter AcrB transmembrane domain"/>
    <property type="match status" value="2"/>
</dbReference>
<dbReference type="SUPFAM" id="SSF82714">
    <property type="entry name" value="Multidrug efflux transporter AcrB TolC docking domain, DN and DC subdomains"/>
    <property type="match status" value="2"/>
</dbReference>
<dbReference type="Gene3D" id="1.20.1640.10">
    <property type="entry name" value="Multidrug efflux transporter AcrB transmembrane domain"/>
    <property type="match status" value="2"/>
</dbReference>
<organism evidence="2 3">
    <name type="scientific">Dyella lipolytica</name>
    <dbReference type="NCBI Taxonomy" id="1867835"/>
    <lineage>
        <taxon>Bacteria</taxon>
        <taxon>Pseudomonadati</taxon>
        <taxon>Pseudomonadota</taxon>
        <taxon>Gammaproteobacteria</taxon>
        <taxon>Lysobacterales</taxon>
        <taxon>Rhodanobacteraceae</taxon>
        <taxon>Dyella</taxon>
    </lineage>
</organism>
<gene>
    <name evidence="2" type="ORF">ISP13_14905</name>
</gene>
<name>A0ABW8J146_9GAMM</name>
<keyword evidence="1" id="KW-0812">Transmembrane</keyword>
<dbReference type="InterPro" id="IPR001036">
    <property type="entry name" value="Acrflvin-R"/>
</dbReference>
<feature type="transmembrane region" description="Helical" evidence="1">
    <location>
        <begin position="909"/>
        <end position="935"/>
    </location>
</feature>
<reference evidence="2 3" key="1">
    <citation type="submission" date="2020-10" db="EMBL/GenBank/DDBJ databases">
        <title>Phylogeny of dyella-like bacteria.</title>
        <authorList>
            <person name="Fu J."/>
        </authorList>
    </citation>
    <scope>NUCLEOTIDE SEQUENCE [LARGE SCALE GENOMIC DNA]</scope>
    <source>
        <strain evidence="2 3">DHOB07</strain>
    </source>
</reference>
<feature type="transmembrane region" description="Helical" evidence="1">
    <location>
        <begin position="859"/>
        <end position="876"/>
    </location>
</feature>
<feature type="transmembrane region" description="Helical" evidence="1">
    <location>
        <begin position="532"/>
        <end position="551"/>
    </location>
</feature>
<keyword evidence="1" id="KW-0472">Membrane</keyword>
<keyword evidence="3" id="KW-1185">Reference proteome</keyword>
<dbReference type="Gene3D" id="3.30.70.1430">
    <property type="entry name" value="Multidrug efflux transporter AcrB pore domain"/>
    <property type="match status" value="2"/>
</dbReference>
<feature type="transmembrane region" description="Helical" evidence="1">
    <location>
        <begin position="956"/>
        <end position="975"/>
    </location>
</feature>
<dbReference type="EMBL" id="JADIKG010000013">
    <property type="protein sequence ID" value="MFK2874831.1"/>
    <property type="molecule type" value="Genomic_DNA"/>
</dbReference>
<dbReference type="SUPFAM" id="SSF82693">
    <property type="entry name" value="Multidrug efflux transporter AcrB pore domain, PN1, PN2, PC1 and PC2 subdomains"/>
    <property type="match status" value="3"/>
</dbReference>